<dbReference type="Pfam" id="PF18480">
    <property type="entry name" value="DUF5615"/>
    <property type="match status" value="1"/>
</dbReference>
<dbReference type="EMBL" id="PVXL01000034">
    <property type="protein sequence ID" value="PRR74017.1"/>
    <property type="molecule type" value="Genomic_DNA"/>
</dbReference>
<evidence type="ECO:0000259" key="1">
    <source>
        <dbReference type="Pfam" id="PF18480"/>
    </source>
</evidence>
<accession>A0A9X7J562</accession>
<reference evidence="2 3" key="1">
    <citation type="submission" date="2018-03" db="EMBL/GenBank/DDBJ databases">
        <title>Genome sequence of Moorella stamsii DSM 26217.</title>
        <authorList>
            <person name="Poehlein A."/>
            <person name="Daniel R."/>
        </authorList>
    </citation>
    <scope>NUCLEOTIDE SEQUENCE [LARGE SCALE GENOMIC DNA]</scope>
    <source>
        <strain evidence="3">DSM 26217</strain>
    </source>
</reference>
<dbReference type="AlphaFoldDB" id="A0A9X7J562"/>
<evidence type="ECO:0000313" key="2">
    <source>
        <dbReference type="EMBL" id="PRR74017.1"/>
    </source>
</evidence>
<comment type="caution">
    <text evidence="2">The sequence shown here is derived from an EMBL/GenBank/DDBJ whole genome shotgun (WGS) entry which is preliminary data.</text>
</comment>
<keyword evidence="3" id="KW-1185">Reference proteome</keyword>
<organism evidence="2 3">
    <name type="scientific">Neomoorella stamsii</name>
    <dbReference type="NCBI Taxonomy" id="1266720"/>
    <lineage>
        <taxon>Bacteria</taxon>
        <taxon>Bacillati</taxon>
        <taxon>Bacillota</taxon>
        <taxon>Clostridia</taxon>
        <taxon>Neomoorellales</taxon>
        <taxon>Neomoorellaceae</taxon>
        <taxon>Neomoorella</taxon>
    </lineage>
</organism>
<sequence length="146" mass="15764">MNFVADESVDRDIVIAMRACGHRVAYVAEMIPGITDEAVLDLANELQAVLITSDKDFGEIVFRQRRVTAGVVLVRLMALPQETKARLALPAPGPAAILKASAGKRQGMKPCRFSQQVATQGHQGLPGDAKMPSGFRRGVWGRIPSL</sequence>
<protein>
    <recommendedName>
        <fullName evidence="1">DUF5615 domain-containing protein</fullName>
    </recommendedName>
</protein>
<name>A0A9X7J562_9FIRM</name>
<dbReference type="InterPro" id="IPR041049">
    <property type="entry name" value="DUF5615"/>
</dbReference>
<dbReference type="RefSeq" id="WP_054936593.1">
    <property type="nucleotide sequence ID" value="NZ_PVXL01000034.1"/>
</dbReference>
<feature type="domain" description="DUF5615" evidence="1">
    <location>
        <begin position="1"/>
        <end position="87"/>
    </location>
</feature>
<evidence type="ECO:0000313" key="3">
    <source>
        <dbReference type="Proteomes" id="UP000239430"/>
    </source>
</evidence>
<gene>
    <name evidence="2" type="ORF">MOST_11580</name>
</gene>
<proteinExistence type="predicted"/>
<dbReference type="Proteomes" id="UP000239430">
    <property type="component" value="Unassembled WGS sequence"/>
</dbReference>